<feature type="binding site" evidence="25">
    <location>
        <position position="867"/>
    </location>
    <ligand>
        <name>Zn(2+)</name>
        <dbReference type="ChEBI" id="CHEBI:29105"/>
        <note>catalytic</note>
    </ligand>
</feature>
<dbReference type="Pfam" id="PF01704">
    <property type="entry name" value="UDPGP"/>
    <property type="match status" value="1"/>
</dbReference>
<feature type="transmembrane region" description="Helical" evidence="28">
    <location>
        <begin position="2259"/>
        <end position="2284"/>
    </location>
</feature>
<dbReference type="InterPro" id="IPR056337">
    <property type="entry name" value="LHD_YVC1"/>
</dbReference>
<dbReference type="InterPro" id="IPR036849">
    <property type="entry name" value="Enolase-like_C_sf"/>
</dbReference>
<dbReference type="Gene3D" id="3.20.20.120">
    <property type="entry name" value="Enolase-like C-terminal domain"/>
    <property type="match status" value="1"/>
</dbReference>
<evidence type="ECO:0000259" key="29">
    <source>
        <dbReference type="SMART" id="SM01192"/>
    </source>
</evidence>
<evidence type="ECO:0000256" key="10">
    <source>
        <dbReference type="ARBA" id="ARBA00022438"/>
    </source>
</evidence>
<dbReference type="SUPFAM" id="SSF51604">
    <property type="entry name" value="Enolase C-terminal domain-like"/>
    <property type="match status" value="1"/>
</dbReference>
<dbReference type="InterPro" id="IPR000941">
    <property type="entry name" value="Enolase"/>
</dbReference>
<evidence type="ECO:0000313" key="32">
    <source>
        <dbReference type="Proteomes" id="UP000044602"/>
    </source>
</evidence>
<dbReference type="FunFam" id="2.60.40.1910:FF:000004">
    <property type="entry name" value="Aminopeptidase"/>
    <property type="match status" value="1"/>
</dbReference>
<name>A0A0G4N5K5_VERLO</name>
<feature type="compositionally biased region" description="Acidic residues" evidence="27">
    <location>
        <begin position="2524"/>
        <end position="2533"/>
    </location>
</feature>
<dbReference type="FunFam" id="2.160.10.10:FF:000001">
    <property type="entry name" value="UTP--glucose-1-phosphate uridylyltransferase"/>
    <property type="match status" value="1"/>
</dbReference>
<comment type="pathway">
    <text evidence="3">Carbohydrate degradation; glycolysis; pyruvate from D-glyceraldehyde 3-phosphate: step 4/5.</text>
</comment>
<dbReference type="FunFam" id="1.10.390.10:FF:000001">
    <property type="entry name" value="Aminopeptidase"/>
    <property type="match status" value="1"/>
</dbReference>
<dbReference type="SFLD" id="SFLDS00001">
    <property type="entry name" value="Enolase"/>
    <property type="match status" value="1"/>
</dbReference>
<evidence type="ECO:0000256" key="21">
    <source>
        <dbReference type="ARBA" id="ARBA00031959"/>
    </source>
</evidence>
<comment type="catalytic activity">
    <reaction evidence="23">
        <text>(2R)-2-phosphoglycerate = phosphoenolpyruvate + H2O</text>
        <dbReference type="Rhea" id="RHEA:10164"/>
        <dbReference type="ChEBI" id="CHEBI:15377"/>
        <dbReference type="ChEBI" id="CHEBI:58289"/>
        <dbReference type="ChEBI" id="CHEBI:58702"/>
        <dbReference type="EC" id="4.2.1.11"/>
    </reaction>
</comment>
<keyword evidence="20" id="KW-0456">Lyase</keyword>
<dbReference type="GO" id="GO:0006508">
    <property type="term" value="P:proteolysis"/>
    <property type="evidence" value="ECO:0007669"/>
    <property type="project" value="UniProtKB-KW"/>
</dbReference>
<dbReference type="PROSITE" id="PS00018">
    <property type="entry name" value="EF_HAND_1"/>
    <property type="match status" value="1"/>
</dbReference>
<dbReference type="SMART" id="SM01192">
    <property type="entry name" value="Enolase_C"/>
    <property type="match status" value="1"/>
</dbReference>
<dbReference type="GO" id="GO:0016020">
    <property type="term" value="C:membrane"/>
    <property type="evidence" value="ECO:0007669"/>
    <property type="project" value="TreeGrafter"/>
</dbReference>
<dbReference type="InterPro" id="IPR014782">
    <property type="entry name" value="Peptidase_M1_dom"/>
</dbReference>
<keyword evidence="28" id="KW-0472">Membrane</keyword>
<evidence type="ECO:0000256" key="8">
    <source>
        <dbReference type="ARBA" id="ARBA00012415"/>
    </source>
</evidence>
<keyword evidence="10" id="KW-0031">Aminopeptidase</keyword>
<sequence>MAEACCPYSLFLPSLPRPITSGTGSPATTQDSSFCEPRHPSYFLPQFLSTSTRLRISSGPATLLARLFVHHSSPDGSFQRYIRHFLDKMASAIKSALPSHLSPLAGAGNGGKDSGNEQEFTSRHHGKTRSHMAFENTSTNVAAAQMRNALTQLAESVEDPEQKKLFDTEMDNFFALFRRYLNDKAKGNAVDWDRIAPPAQGQLGSDFKKVSDFQKHIPSIPKIIELDHLTITGGVNLGRGVTLKGTVIIVATEGSTIDIPPGSILENVVVQGSLLNVEPSARTEECPAALLNLDDKDIGILSTPDADYQAQSWAEVRHLTATNHLEHFRRVPSDLRRYRVFIYDLKQEHGSVMNFVLKYRLGWQAPIIPRGRPFEYEEDLKVLHNDWPYGIDPRIKHLIVWTKFDLEEDPETGDLSDETRRKVDGYVNEAFRAHMPEDTVIWFRNWSSLKSIHAVEHFHVMLFDPPEGFIQQVTGGDIPFSSLGRYSSSFPSRTTPRASRPARKLPRQNPFRSLPTRQCSYKRNMCRFADADGTSTTQAPTDRGLLPTNIVPRHYDVTLEPNFETFRFDGLVKIDVDFAEDSTSITLHALDIDIKHAAVVLDGQATTLSSADISHNEDRQTSTFDLKKTVSKGTKGQIEIKFEGELNDKMAGFYRSTYKKADGSTGIIATSQMEATDCRRAFPCFDEPALKAEFTVTLIADKNLTCLSNMDVAEETDAHDGKKAVKFNKSPLMSTYLIAFIVGELNYIETTAFRVPIRVYAPPSEDIEHGRYALDIAAKGLEFYEKELGIEYPLPKLDQVAMPDFAAGAMENWGLITYRTVEVLFNDKTSGAVVKERVSSVILHELAHQWFGNLVTMKEWQSLWLNEGWAEFGARYSLNALHPEWKLKESFVSEDLQSALSLDGLRSSHPIEVPVSRPEEINQIFDSISYAKGSCVVHMLSDYLGEEVFMEGVRKYLKRHMYGNASTEQLWEALSEVSGKDVATIMGPWTRHVGYPVVSVTENGSDVRLEQHRFLTTGDVKPEDDQVLYPVFLNLRTKDGVDGDLTLKSRDSSFKLGEAGEFFKINANSAGFYRTQYTSERLEKLGNAADKLTVQDRVGLVADASALATSGYQKTSASLGLFRALSSAGESEFLVWDQILSRLGSIRMAWIEDQHIVDAIMKFQQEITSPLVDKLGWEFSSTDGHVEQQFKALVFGAAGMSGNKQVIAAAQDMFKKFMDEGDRSAIHPNIRGSVFSLNLKYGGEKEYNDVLDFYMHKAKSSDERNSALRTLGQSRKMVQQTLDLLLSGKIRDQDVYLPIGGLRASREGIEGLFEWMQKNWDAISAKFPASSPMIGNVVAYCVGGLSTQAQLDQVTAFFENKGTAGFDRSLAQATDSIKAKMSWKARDTDDAARVSLRGALRCVEQFSPKSPNMAIKKIHARYVYDSRGNPTVEVDVLTETGLHRAIVPSGASTGQHEACELRDGDKAKWAGKGVLKAVENVNTVIGPALIKENIDVKDQTKIDEFLIKLDGTPNKNKLGANAILGVSLAIAKAATAEKGVPLFAHISDLAGTKKPYVLPVPFMNVLNGGSHAGGRLAFQEFMIVPSAAPSFSEALRQGAEVYQILKSLAKKKYGQSAGNVGDEGGVAPDIQTADEALELITDAIEKAGYTGKMNIAMDVASSEFYKEDAKKYDLDFKNPDSDQSKWLTYEELANLYSELCKKYPIVSIEDPFAEDDWEAWSYFYKAQDIQLVADDLTVTNPIRIKKAIELKAANALLLKVNQIGTLTESIQAAKDSFADGWGVMVSHRSGETEDVTIADIAVGLRAGQIKTGAPARSERLAKLNQILRIEEELGDQAIYAGENFRKSVNLCTANSLHSHLPVYTNIHRIRRDIISIVEDYLSLEQLRDVRINIAVVRPLVDKLYELDDISIVYCLLVNRAQFLYEQSHLNNRHNVNFSRATLAELVATRILRRFSEDNEGADGLLLLSNILVAGFEPFQNAPEEVRQEAQAASDTTYNRTLPSLEIAILTESKYFLSSTPCQKVVDAIYEGRIMYTPSSYIDIIPDHYKHKPISLYNPREGPMLNQYRLMVPRTRNILDVLSFLILLSLYLLVMAERSPEHFGYLEACFAIYAFGWSLDQFATILEHGWHVYTQNLWSFLDVTFIGIYAVYAVLRIDGAWVDDLVPKQQALDVLAMAAPVLVPRLAFNLLSDNIVVLSLRSMMADFFLLTLLSAWCFGGFLLSLLWLGEGKHPPVDISKWMLWIWFGLDGSGIEKSVHFHWLLGPVLMVAFAFLGNTLFLTILVSMLSNTFSKIVANATAEIQFRRAVLTLEGVKSDAVFSYQPPFNILAVFLLLPLKFIVSPRWFHKIHVASVRTVNLPLLLIIAIAERRVLWPAETSKKEAANQLIPRLKQWFWVNWRITAHRDIRAVFDLPPPESVEDDIAVDDELTHHLIRRQFTRQQTSDSIPQKGLNRRDSMFPGVTPRLRGSFTGSEDMHDVNSRLESVEAATARIESLLAQLCGNQSDNSESNLGMGEASTLQDVDSGEGVEDTD</sequence>
<evidence type="ECO:0000256" key="16">
    <source>
        <dbReference type="ARBA" id="ARBA00022833"/>
    </source>
</evidence>
<evidence type="ECO:0000259" key="30">
    <source>
        <dbReference type="SMART" id="SM01193"/>
    </source>
</evidence>
<dbReference type="Gene3D" id="3.30.390.10">
    <property type="entry name" value="Enolase-like, N-terminal domain"/>
    <property type="match status" value="1"/>
</dbReference>
<feature type="region of interest" description="Disordered" evidence="27">
    <location>
        <begin position="2507"/>
        <end position="2533"/>
    </location>
</feature>
<dbReference type="CDD" id="cd03313">
    <property type="entry name" value="enolase"/>
    <property type="match status" value="1"/>
</dbReference>
<dbReference type="Gene3D" id="2.60.40.1910">
    <property type="match status" value="1"/>
</dbReference>
<dbReference type="GO" id="GO:0003983">
    <property type="term" value="F:UTP:glucose-1-phosphate uridylyltransferase activity"/>
    <property type="evidence" value="ECO:0007669"/>
    <property type="project" value="UniProtKB-EC"/>
</dbReference>
<keyword evidence="15" id="KW-0378">Hydrolase</keyword>
<dbReference type="EC" id="2.7.7.9" evidence="8"/>
<comment type="function">
    <text evidence="2">Plays a central role as a glucosyl donor in cellular metabolic pathways.</text>
</comment>
<evidence type="ECO:0000256" key="11">
    <source>
        <dbReference type="ARBA" id="ARBA00022670"/>
    </source>
</evidence>
<dbReference type="InterPro" id="IPR029017">
    <property type="entry name" value="Enolase-like_N"/>
</dbReference>
<feature type="transmembrane region" description="Helical" evidence="28">
    <location>
        <begin position="2136"/>
        <end position="2154"/>
    </location>
</feature>
<dbReference type="Pfam" id="PF11838">
    <property type="entry name" value="ERAP1_C"/>
    <property type="match status" value="1"/>
</dbReference>
<keyword evidence="19" id="KW-0324">Glycolysis</keyword>
<dbReference type="Proteomes" id="UP000044602">
    <property type="component" value="Unassembled WGS sequence"/>
</dbReference>
<feature type="region of interest" description="Disordered" evidence="27">
    <location>
        <begin position="487"/>
        <end position="513"/>
    </location>
</feature>
<keyword evidence="13" id="KW-0548">Nucleotidyltransferase</keyword>
<dbReference type="SUPFAM" id="SSF55486">
    <property type="entry name" value="Metalloproteases ('zincins'), catalytic domain"/>
    <property type="match status" value="1"/>
</dbReference>
<dbReference type="GO" id="GO:0000287">
    <property type="term" value="F:magnesium ion binding"/>
    <property type="evidence" value="ECO:0007669"/>
    <property type="project" value="InterPro"/>
</dbReference>
<evidence type="ECO:0000256" key="26">
    <source>
        <dbReference type="PIRSR" id="PIRSR634016-4"/>
    </source>
</evidence>
<keyword evidence="28" id="KW-0812">Transmembrane</keyword>
<evidence type="ECO:0000256" key="23">
    <source>
        <dbReference type="ARBA" id="ARBA00048333"/>
    </source>
</evidence>
<evidence type="ECO:0000313" key="31">
    <source>
        <dbReference type="EMBL" id="CRK41728.1"/>
    </source>
</evidence>
<dbReference type="SUPFAM" id="SSF63737">
    <property type="entry name" value="Leukotriene A4 hydrolase N-terminal domain"/>
    <property type="match status" value="1"/>
</dbReference>
<feature type="transmembrane region" description="Helical" evidence="28">
    <location>
        <begin position="2206"/>
        <end position="2227"/>
    </location>
</feature>
<dbReference type="FunFam" id="3.30.390.10:FF:000001">
    <property type="entry name" value="Enolase"/>
    <property type="match status" value="1"/>
</dbReference>
<feature type="transmembrane region" description="Helical" evidence="28">
    <location>
        <begin position="2102"/>
        <end position="2124"/>
    </location>
</feature>
<dbReference type="FunFam" id="2.60.40.1730:FF:000002">
    <property type="entry name" value="Aminopeptidase"/>
    <property type="match status" value="1"/>
</dbReference>
<dbReference type="Gene3D" id="1.25.50.20">
    <property type="match status" value="1"/>
</dbReference>
<dbReference type="InterPro" id="IPR045357">
    <property type="entry name" value="Aminopeptidase_N-like_N"/>
</dbReference>
<comment type="cofactor">
    <cofactor evidence="25">
        <name>Zn(2+)</name>
        <dbReference type="ChEBI" id="CHEBI:29105"/>
    </cofactor>
    <text evidence="25">Binds 1 zinc ion per subunit.</text>
</comment>
<dbReference type="EC" id="4.2.1.11" evidence="7"/>
<dbReference type="FunFam" id="1.25.50.20:FF:000002">
    <property type="entry name" value="Aminopeptidase"/>
    <property type="match status" value="1"/>
</dbReference>
<dbReference type="GO" id="GO:0042277">
    <property type="term" value="F:peptide binding"/>
    <property type="evidence" value="ECO:0007669"/>
    <property type="project" value="TreeGrafter"/>
</dbReference>
<dbReference type="InterPro" id="IPR022036">
    <property type="entry name" value="DUF3605"/>
</dbReference>
<dbReference type="PROSITE" id="PS00164">
    <property type="entry name" value="ENOLASE"/>
    <property type="match status" value="1"/>
</dbReference>
<dbReference type="InterPro" id="IPR050344">
    <property type="entry name" value="Peptidase_M1_aminopeptidases"/>
</dbReference>
<dbReference type="GO" id="GO:0043171">
    <property type="term" value="P:peptide catabolic process"/>
    <property type="evidence" value="ECO:0007669"/>
    <property type="project" value="TreeGrafter"/>
</dbReference>
<feature type="domain" description="Enolase N-terminal" evidence="30">
    <location>
        <begin position="1415"/>
        <end position="1546"/>
    </location>
</feature>
<dbReference type="UniPathway" id="UPA00109">
    <property type="reaction ID" value="UER00187"/>
</dbReference>
<evidence type="ECO:0000256" key="22">
    <source>
        <dbReference type="ARBA" id="ARBA00032132"/>
    </source>
</evidence>
<keyword evidence="18" id="KW-0482">Metalloprotease</keyword>
<dbReference type="Gene3D" id="2.160.10.10">
    <property type="entry name" value="Hexapeptide repeat proteins"/>
    <property type="match status" value="1"/>
</dbReference>
<evidence type="ECO:0000256" key="2">
    <source>
        <dbReference type="ARBA" id="ARBA00003449"/>
    </source>
</evidence>
<evidence type="ECO:0000256" key="17">
    <source>
        <dbReference type="ARBA" id="ARBA00022842"/>
    </source>
</evidence>
<dbReference type="Pfam" id="PF12239">
    <property type="entry name" value="DUF3605"/>
    <property type="match status" value="1"/>
</dbReference>
<evidence type="ECO:0000256" key="4">
    <source>
        <dbReference type="ARBA" id="ARBA00009604"/>
    </source>
</evidence>
<comment type="similarity">
    <text evidence="4">Belongs to the enolase family.</text>
</comment>
<dbReference type="InterPro" id="IPR020809">
    <property type="entry name" value="Enolase_CS"/>
</dbReference>
<dbReference type="InterPro" id="IPR024571">
    <property type="entry name" value="ERAP1-like_C_dom"/>
</dbReference>
<feature type="region of interest" description="Disordered" evidence="27">
    <location>
        <begin position="103"/>
        <end position="130"/>
    </location>
</feature>
<dbReference type="GO" id="GO:0000015">
    <property type="term" value="C:phosphopyruvate hydratase complex"/>
    <property type="evidence" value="ECO:0007669"/>
    <property type="project" value="InterPro"/>
</dbReference>
<dbReference type="InterPro" id="IPR002618">
    <property type="entry name" value="UDPGP_fam"/>
</dbReference>
<dbReference type="Pfam" id="PF00113">
    <property type="entry name" value="Enolase_C"/>
    <property type="match status" value="1"/>
</dbReference>
<dbReference type="InterPro" id="IPR056336">
    <property type="entry name" value="YVC1_C"/>
</dbReference>
<dbReference type="SFLD" id="SFLDG00178">
    <property type="entry name" value="enolase"/>
    <property type="match status" value="1"/>
</dbReference>
<gene>
    <name evidence="31" type="ORF">BN1708_008548</name>
</gene>
<feature type="compositionally biased region" description="Polar residues" evidence="27">
    <location>
        <begin position="487"/>
        <end position="497"/>
    </location>
</feature>
<dbReference type="GO" id="GO:0008270">
    <property type="term" value="F:zinc ion binding"/>
    <property type="evidence" value="ECO:0007669"/>
    <property type="project" value="InterPro"/>
</dbReference>
<dbReference type="InterPro" id="IPR042097">
    <property type="entry name" value="Aminopeptidase_N-like_N_sf"/>
</dbReference>
<dbReference type="Pfam" id="PF03952">
    <property type="entry name" value="Enolase_N"/>
    <property type="match status" value="1"/>
</dbReference>
<evidence type="ECO:0000256" key="14">
    <source>
        <dbReference type="ARBA" id="ARBA00022723"/>
    </source>
</evidence>
<dbReference type="SMART" id="SM01193">
    <property type="entry name" value="Enolase_N"/>
    <property type="match status" value="1"/>
</dbReference>
<dbReference type="GO" id="GO:0006096">
    <property type="term" value="P:glycolytic process"/>
    <property type="evidence" value="ECO:0007669"/>
    <property type="project" value="UniProtKB-UniPathway"/>
</dbReference>
<feature type="binding site" evidence="25">
    <location>
        <position position="844"/>
    </location>
    <ligand>
        <name>Zn(2+)</name>
        <dbReference type="ChEBI" id="CHEBI:29105"/>
        <note>catalytic</note>
    </ligand>
</feature>
<organism evidence="31 32">
    <name type="scientific">Verticillium longisporum</name>
    <name type="common">Verticillium dahliae var. longisporum</name>
    <dbReference type="NCBI Taxonomy" id="100787"/>
    <lineage>
        <taxon>Eukaryota</taxon>
        <taxon>Fungi</taxon>
        <taxon>Dikarya</taxon>
        <taxon>Ascomycota</taxon>
        <taxon>Pezizomycotina</taxon>
        <taxon>Sordariomycetes</taxon>
        <taxon>Hypocreomycetidae</taxon>
        <taxon>Glomerellales</taxon>
        <taxon>Plectosphaerellaceae</taxon>
        <taxon>Verticillium</taxon>
    </lineage>
</organism>
<feature type="site" description="Transition state stabilizer" evidence="26">
    <location>
        <position position="930"/>
    </location>
</feature>
<keyword evidence="16 25" id="KW-0862">Zinc</keyword>
<dbReference type="SUPFAM" id="SSF54826">
    <property type="entry name" value="Enolase N-terminal domain-like"/>
    <property type="match status" value="1"/>
</dbReference>
<keyword evidence="12" id="KW-0808">Transferase</keyword>
<dbReference type="GO" id="GO:0070006">
    <property type="term" value="F:metalloaminopeptidase activity"/>
    <property type="evidence" value="ECO:0007669"/>
    <property type="project" value="TreeGrafter"/>
</dbReference>
<comment type="similarity">
    <text evidence="5">Belongs to the peptidase M1 family.</text>
</comment>
<evidence type="ECO:0000256" key="15">
    <source>
        <dbReference type="ARBA" id="ARBA00022801"/>
    </source>
</evidence>
<dbReference type="InterPro" id="IPR027268">
    <property type="entry name" value="Peptidase_M4/M1_CTD_sf"/>
</dbReference>
<evidence type="ECO:0000256" key="25">
    <source>
        <dbReference type="PIRSR" id="PIRSR634016-3"/>
    </source>
</evidence>
<dbReference type="SFLD" id="SFLDF00002">
    <property type="entry name" value="enolase"/>
    <property type="match status" value="1"/>
</dbReference>
<dbReference type="InterPro" id="IPR011004">
    <property type="entry name" value="Trimer_LpxA-like_sf"/>
</dbReference>
<evidence type="ECO:0000256" key="5">
    <source>
        <dbReference type="ARBA" id="ARBA00010136"/>
    </source>
</evidence>
<evidence type="ECO:0000256" key="3">
    <source>
        <dbReference type="ARBA" id="ARBA00005031"/>
    </source>
</evidence>
<evidence type="ECO:0000256" key="1">
    <source>
        <dbReference type="ARBA" id="ARBA00001946"/>
    </source>
</evidence>
<feature type="active site" description="Proton acceptor" evidence="24">
    <location>
        <position position="845"/>
    </location>
</feature>
<evidence type="ECO:0000256" key="28">
    <source>
        <dbReference type="SAM" id="Phobius"/>
    </source>
</evidence>
<evidence type="ECO:0000256" key="7">
    <source>
        <dbReference type="ARBA" id="ARBA00012058"/>
    </source>
</evidence>
<dbReference type="PANTHER" id="PTHR11533:SF174">
    <property type="entry name" value="PUROMYCIN-SENSITIVE AMINOPEPTIDASE-RELATED"/>
    <property type="match status" value="1"/>
</dbReference>
<dbReference type="PANTHER" id="PTHR11533">
    <property type="entry name" value="PROTEASE M1 ZINC METALLOPROTEASE"/>
    <property type="match status" value="1"/>
</dbReference>
<evidence type="ECO:0000256" key="6">
    <source>
        <dbReference type="ARBA" id="ARBA00010401"/>
    </source>
</evidence>
<evidence type="ECO:0000256" key="24">
    <source>
        <dbReference type="PIRSR" id="PIRSR634016-1"/>
    </source>
</evidence>
<dbReference type="GO" id="GO:0004634">
    <property type="term" value="F:phosphopyruvate hydratase activity"/>
    <property type="evidence" value="ECO:0007669"/>
    <property type="project" value="UniProtKB-EC"/>
</dbReference>
<keyword evidence="11" id="KW-0645">Protease</keyword>
<dbReference type="InterPro" id="IPR034016">
    <property type="entry name" value="M1_APN-typ"/>
</dbReference>
<comment type="cofactor">
    <cofactor evidence="1">
        <name>Mg(2+)</name>
        <dbReference type="ChEBI" id="CHEBI:18420"/>
    </cofactor>
</comment>
<keyword evidence="14 25" id="KW-0479">Metal-binding</keyword>
<keyword evidence="17" id="KW-0460">Magnesium</keyword>
<evidence type="ECO:0000256" key="9">
    <source>
        <dbReference type="ARBA" id="ARBA00017068"/>
    </source>
</evidence>
<dbReference type="InterPro" id="IPR020810">
    <property type="entry name" value="Enolase_C"/>
</dbReference>
<dbReference type="SUPFAM" id="SSF51161">
    <property type="entry name" value="Trimeric LpxA-like enzymes"/>
    <property type="match status" value="1"/>
</dbReference>
<feature type="transmembrane region" description="Helical" evidence="28">
    <location>
        <begin position="2077"/>
        <end position="2095"/>
    </location>
</feature>
<dbReference type="InterPro" id="IPR020811">
    <property type="entry name" value="Enolase_N"/>
</dbReference>
<dbReference type="HAMAP" id="MF_00318">
    <property type="entry name" value="Enolase"/>
    <property type="match status" value="1"/>
</dbReference>
<dbReference type="PRINTS" id="PR00148">
    <property type="entry name" value="ENOLASE"/>
</dbReference>
<evidence type="ECO:0000256" key="19">
    <source>
        <dbReference type="ARBA" id="ARBA00023152"/>
    </source>
</evidence>
<evidence type="ECO:0000256" key="27">
    <source>
        <dbReference type="SAM" id="MobiDB-lite"/>
    </source>
</evidence>
<dbReference type="Pfam" id="PF01433">
    <property type="entry name" value="Peptidase_M1"/>
    <property type="match status" value="1"/>
</dbReference>
<evidence type="ECO:0000256" key="18">
    <source>
        <dbReference type="ARBA" id="ARBA00023049"/>
    </source>
</evidence>
<evidence type="ECO:0000256" key="13">
    <source>
        <dbReference type="ARBA" id="ARBA00022695"/>
    </source>
</evidence>
<evidence type="ECO:0000256" key="12">
    <source>
        <dbReference type="ARBA" id="ARBA00022679"/>
    </source>
</evidence>
<dbReference type="Gene3D" id="1.10.390.10">
    <property type="entry name" value="Neutral Protease Domain 2"/>
    <property type="match status" value="1"/>
</dbReference>
<dbReference type="Pfam" id="PF23317">
    <property type="entry name" value="YVC1_C"/>
    <property type="match status" value="1"/>
</dbReference>
<feature type="binding site" evidence="25">
    <location>
        <position position="848"/>
    </location>
    <ligand>
        <name>Zn(2+)</name>
        <dbReference type="ChEBI" id="CHEBI:29105"/>
        <note>catalytic</note>
    </ligand>
</feature>
<dbReference type="NCBIfam" id="TIGR01060">
    <property type="entry name" value="eno"/>
    <property type="match status" value="1"/>
</dbReference>
<accession>A0A0G4N5K5</accession>
<dbReference type="CDD" id="cd09601">
    <property type="entry name" value="M1_APN-Q_like"/>
    <property type="match status" value="1"/>
</dbReference>
<proteinExistence type="inferred from homology"/>
<dbReference type="Pfam" id="PF17900">
    <property type="entry name" value="Peptidase_M1_N"/>
    <property type="match status" value="1"/>
</dbReference>
<keyword evidence="32" id="KW-1185">Reference proteome</keyword>
<comment type="similarity">
    <text evidence="6">Belongs to the UDPGP type 1 family.</text>
</comment>
<protein>
    <recommendedName>
        <fullName evidence="9">Enolase</fullName>
        <ecNumber evidence="8">2.7.7.9</ecNumber>
        <ecNumber evidence="7">4.2.1.11</ecNumber>
    </recommendedName>
    <alternativeName>
        <fullName evidence="22">2-phosphoglycerate dehydratase</fullName>
    </alternativeName>
    <alternativeName>
        <fullName evidence="21">UDP-glucose pyrophosphorylase</fullName>
    </alternativeName>
</protein>
<dbReference type="EMBL" id="CVQH01027083">
    <property type="protein sequence ID" value="CRK41728.1"/>
    <property type="molecule type" value="Genomic_DNA"/>
</dbReference>
<reference evidence="31 32" key="1">
    <citation type="submission" date="2015-05" db="EMBL/GenBank/DDBJ databases">
        <authorList>
            <person name="Wang D.B."/>
            <person name="Wang M."/>
        </authorList>
    </citation>
    <scope>NUCLEOTIDE SEQUENCE [LARGE SCALE GENOMIC DNA]</scope>
    <source>
        <strain evidence="31">VL1</strain>
    </source>
</reference>
<dbReference type="InterPro" id="IPR018247">
    <property type="entry name" value="EF_Hand_1_Ca_BS"/>
</dbReference>
<feature type="domain" description="Enolase C-terminal TIM barrel" evidence="29">
    <location>
        <begin position="1555"/>
        <end position="1847"/>
    </location>
</feature>
<dbReference type="FunFam" id="3.20.20.120:FF:000002">
    <property type="entry name" value="Enolase 1"/>
    <property type="match status" value="1"/>
</dbReference>
<dbReference type="Gene3D" id="2.60.40.1730">
    <property type="entry name" value="tricorn interacting facor f3 domain"/>
    <property type="match status" value="1"/>
</dbReference>
<dbReference type="STRING" id="100787.A0A0G4N5K5"/>
<evidence type="ECO:0000256" key="20">
    <source>
        <dbReference type="ARBA" id="ARBA00023239"/>
    </source>
</evidence>
<keyword evidence="28" id="KW-1133">Transmembrane helix</keyword>
<dbReference type="Pfam" id="PF23190">
    <property type="entry name" value="LHD_TRPY1"/>
    <property type="match status" value="1"/>
</dbReference>